<dbReference type="GO" id="GO:0006493">
    <property type="term" value="P:protein O-linked glycosylation"/>
    <property type="evidence" value="ECO:0007669"/>
    <property type="project" value="TreeGrafter"/>
</dbReference>
<evidence type="ECO:0000256" key="10">
    <source>
        <dbReference type="RuleBase" id="RU361242"/>
    </source>
</evidence>
<evidence type="ECO:0000256" key="5">
    <source>
        <dbReference type="ARBA" id="ARBA00022968"/>
    </source>
</evidence>
<dbReference type="InterPro" id="IPR045885">
    <property type="entry name" value="GalNAc-T"/>
</dbReference>
<proteinExistence type="inferred from homology"/>
<protein>
    <recommendedName>
        <fullName evidence="10">Polypeptide N-acetylgalactosaminyltransferase</fullName>
        <ecNumber evidence="10">2.4.1.-</ecNumber>
    </recommendedName>
    <alternativeName>
        <fullName evidence="10">Protein-UDP acetylgalactosaminyltransferase</fullName>
    </alternativeName>
</protein>
<dbReference type="Pfam" id="PF00535">
    <property type="entry name" value="Glycos_transf_2"/>
    <property type="match status" value="1"/>
</dbReference>
<keyword evidence="4 10" id="KW-0430">Lectin</keyword>
<keyword evidence="10" id="KW-0328">Glycosyltransferase</keyword>
<dbReference type="InterPro" id="IPR001173">
    <property type="entry name" value="Glyco_trans_2-like"/>
</dbReference>
<dbReference type="InterPro" id="IPR029044">
    <property type="entry name" value="Nucleotide-diphossugar_trans"/>
</dbReference>
<dbReference type="GO" id="GO:0030246">
    <property type="term" value="F:carbohydrate binding"/>
    <property type="evidence" value="ECO:0007669"/>
    <property type="project" value="UniProtKB-KW"/>
</dbReference>
<evidence type="ECO:0000256" key="4">
    <source>
        <dbReference type="ARBA" id="ARBA00022734"/>
    </source>
</evidence>
<keyword evidence="12" id="KW-1185">Reference proteome</keyword>
<evidence type="ECO:0000256" key="2">
    <source>
        <dbReference type="ARBA" id="ARBA00005680"/>
    </source>
</evidence>
<keyword evidence="5" id="KW-0735">Signal-anchor</keyword>
<dbReference type="InterPro" id="IPR035992">
    <property type="entry name" value="Ricin_B-like_lectins"/>
</dbReference>
<evidence type="ECO:0000313" key="13">
    <source>
        <dbReference type="WBParaSite" id="SRDH1_24450.3"/>
    </source>
</evidence>
<dbReference type="SUPFAM" id="SSF53448">
    <property type="entry name" value="Nucleotide-diphospho-sugar transferases"/>
    <property type="match status" value="1"/>
</dbReference>
<evidence type="ECO:0000256" key="9">
    <source>
        <dbReference type="ARBA" id="ARBA00023157"/>
    </source>
</evidence>
<name>A0AA85EU49_9TREM</name>
<comment type="subcellular location">
    <subcellularLocation>
        <location evidence="1 10">Golgi apparatus membrane</location>
        <topology evidence="1 10">Single-pass type II membrane protein</topology>
    </subcellularLocation>
</comment>
<reference evidence="13" key="2">
    <citation type="submission" date="2023-11" db="UniProtKB">
        <authorList>
            <consortium name="WormBaseParasite"/>
        </authorList>
    </citation>
    <scope>IDENTIFICATION</scope>
</reference>
<dbReference type="CDD" id="cd23462">
    <property type="entry name" value="beta-trefoil_Ricin_Pgant9-like"/>
    <property type="match status" value="1"/>
</dbReference>
<dbReference type="Gene3D" id="2.80.10.50">
    <property type="match status" value="1"/>
</dbReference>
<dbReference type="SMART" id="SM00458">
    <property type="entry name" value="RICIN"/>
    <property type="match status" value="1"/>
</dbReference>
<keyword evidence="3" id="KW-0812">Transmembrane</keyword>
<keyword evidence="10" id="KW-0464">Manganese</keyword>
<evidence type="ECO:0000259" key="11">
    <source>
        <dbReference type="SMART" id="SM00458"/>
    </source>
</evidence>
<dbReference type="Proteomes" id="UP000050792">
    <property type="component" value="Unassembled WGS sequence"/>
</dbReference>
<keyword evidence="8" id="KW-0472">Membrane</keyword>
<organism evidence="12 13">
    <name type="scientific">Schistosoma rodhaini</name>
    <dbReference type="NCBI Taxonomy" id="6188"/>
    <lineage>
        <taxon>Eukaryota</taxon>
        <taxon>Metazoa</taxon>
        <taxon>Spiralia</taxon>
        <taxon>Lophotrochozoa</taxon>
        <taxon>Platyhelminthes</taxon>
        <taxon>Trematoda</taxon>
        <taxon>Digenea</taxon>
        <taxon>Strigeidida</taxon>
        <taxon>Schistosomatoidea</taxon>
        <taxon>Schistosomatidae</taxon>
        <taxon>Schistosoma</taxon>
    </lineage>
</organism>
<dbReference type="Gene3D" id="3.90.550.10">
    <property type="entry name" value="Spore Coat Polysaccharide Biosynthesis Protein SpsA, Chain A"/>
    <property type="match status" value="1"/>
</dbReference>
<sequence>MGMLNIVKIVRTKQREGLIRARMIGAEHSTGKVLVFLDSHIECTTGWLEPLLDRIAYNSSIVVVPVISTINDKTLKMNFLKADNVQVGGFDWSLTFRWHEQTERDRNRPGAPYSPIRSPTMAGGLFAISREYFSHLGKYDSGMEIWGGENLELSFKVWMCGGILETVVCSLVGHIFRGRSPYKWNVNVKDPLKRNLLRLADVWLDDYKRFYYARIGFKTIDFGDVSERKALREKLKCRSFDWYLTNIYPELFIPSKALASGDIESAAGPHCLDSPTPRNGDKKRTVIKIWPCHKQGGNQFWLLSPNNEIRRDEYCFDSGMKNHTIGLYRCHGAKGNQKFTYGEDDTIRHQGQCLEINIDQSSVHLTTCTGSLKQQWKFNRKPYMPTANDFNRF</sequence>
<evidence type="ECO:0000256" key="1">
    <source>
        <dbReference type="ARBA" id="ARBA00004323"/>
    </source>
</evidence>
<dbReference type="SUPFAM" id="SSF50370">
    <property type="entry name" value="Ricin B-like lectins"/>
    <property type="match status" value="1"/>
</dbReference>
<dbReference type="EC" id="2.4.1.-" evidence="10"/>
<dbReference type="CDD" id="cd02510">
    <property type="entry name" value="pp-GalNAc-T"/>
    <property type="match status" value="1"/>
</dbReference>
<dbReference type="PANTHER" id="PTHR11675">
    <property type="entry name" value="N-ACETYLGALACTOSAMINYLTRANSFERASE"/>
    <property type="match status" value="1"/>
</dbReference>
<comment type="cofactor">
    <cofactor evidence="10">
        <name>Mn(2+)</name>
        <dbReference type="ChEBI" id="CHEBI:29035"/>
    </cofactor>
</comment>
<dbReference type="GO" id="GO:0000139">
    <property type="term" value="C:Golgi membrane"/>
    <property type="evidence" value="ECO:0007669"/>
    <property type="project" value="UniProtKB-SubCell"/>
</dbReference>
<dbReference type="WBParaSite" id="SRDH1_24450.3">
    <property type="protein sequence ID" value="SRDH1_24450.3"/>
    <property type="gene ID" value="SRDH1_24450"/>
</dbReference>
<keyword evidence="7 10" id="KW-0333">Golgi apparatus</keyword>
<evidence type="ECO:0000256" key="8">
    <source>
        <dbReference type="ARBA" id="ARBA00023136"/>
    </source>
</evidence>
<reference evidence="12" key="1">
    <citation type="submission" date="2022-06" db="EMBL/GenBank/DDBJ databases">
        <authorList>
            <person name="Berger JAMES D."/>
            <person name="Berger JAMES D."/>
        </authorList>
    </citation>
    <scope>NUCLEOTIDE SEQUENCE [LARGE SCALE GENOMIC DNA]</scope>
</reference>
<evidence type="ECO:0000256" key="6">
    <source>
        <dbReference type="ARBA" id="ARBA00022989"/>
    </source>
</evidence>
<evidence type="ECO:0000256" key="3">
    <source>
        <dbReference type="ARBA" id="ARBA00022692"/>
    </source>
</evidence>
<dbReference type="PANTHER" id="PTHR11675:SF131">
    <property type="entry name" value="POLYPEPTIDE N-ACETYLGALACTOSAMINYLTRANSFERASE 9-RELATED"/>
    <property type="match status" value="1"/>
</dbReference>
<feature type="domain" description="Ricin B lectin" evidence="11">
    <location>
        <begin position="261"/>
        <end position="379"/>
    </location>
</feature>
<evidence type="ECO:0000313" key="12">
    <source>
        <dbReference type="Proteomes" id="UP000050792"/>
    </source>
</evidence>
<dbReference type="AlphaFoldDB" id="A0AA85EU49"/>
<comment type="pathway">
    <text evidence="10">Protein modification; protein glycosylation.</text>
</comment>
<dbReference type="PROSITE" id="PS50231">
    <property type="entry name" value="RICIN_B_LECTIN"/>
    <property type="match status" value="1"/>
</dbReference>
<dbReference type="InterPro" id="IPR000772">
    <property type="entry name" value="Ricin_B_lectin"/>
</dbReference>
<accession>A0AA85EU49</accession>
<keyword evidence="9 10" id="KW-1015">Disulfide bond</keyword>
<keyword evidence="10" id="KW-0808">Transferase</keyword>
<comment type="similarity">
    <text evidence="2 10">Belongs to the glycosyltransferase 2 family. GalNAc-T subfamily.</text>
</comment>
<dbReference type="GO" id="GO:0004653">
    <property type="term" value="F:polypeptide N-acetylgalactosaminyltransferase activity"/>
    <property type="evidence" value="ECO:0007669"/>
    <property type="project" value="TreeGrafter"/>
</dbReference>
<keyword evidence="6" id="KW-1133">Transmembrane helix</keyword>
<evidence type="ECO:0000256" key="7">
    <source>
        <dbReference type="ARBA" id="ARBA00023034"/>
    </source>
</evidence>
<dbReference type="Pfam" id="PF00652">
    <property type="entry name" value="Ricin_B_lectin"/>
    <property type="match status" value="1"/>
</dbReference>